<reference evidence="1 2" key="1">
    <citation type="submission" date="2012-12" db="EMBL/GenBank/DDBJ databases">
        <title>Whole genome shotgun sequence of Gordonia aichiensis NBRC 108223.</title>
        <authorList>
            <person name="Isaki-Nakamura S."/>
            <person name="Hosoyama A."/>
            <person name="Tsuchikane K."/>
            <person name="Ando Y."/>
            <person name="Baba S."/>
            <person name="Ohji S."/>
            <person name="Hamada M."/>
            <person name="Tamura T."/>
            <person name="Yamazoe A."/>
            <person name="Yamazaki S."/>
            <person name="Fujita N."/>
        </authorList>
    </citation>
    <scope>NUCLEOTIDE SEQUENCE [LARGE SCALE GENOMIC DNA]</scope>
    <source>
        <strain evidence="1 2">NBRC 108223</strain>
    </source>
</reference>
<dbReference type="Proteomes" id="UP000010988">
    <property type="component" value="Unassembled WGS sequence"/>
</dbReference>
<organism evidence="1 2">
    <name type="scientific">Gordonia aichiensis NBRC 108223</name>
    <dbReference type="NCBI Taxonomy" id="1220583"/>
    <lineage>
        <taxon>Bacteria</taxon>
        <taxon>Bacillati</taxon>
        <taxon>Actinomycetota</taxon>
        <taxon>Actinomycetes</taxon>
        <taxon>Mycobacteriales</taxon>
        <taxon>Gordoniaceae</taxon>
        <taxon>Gordonia</taxon>
    </lineage>
</organism>
<dbReference type="EMBL" id="BANR01000018">
    <property type="protein sequence ID" value="GAC49980.1"/>
    <property type="molecule type" value="Genomic_DNA"/>
</dbReference>
<proteinExistence type="predicted"/>
<accession>L7KMB1</accession>
<evidence type="ECO:0008006" key="3">
    <source>
        <dbReference type="Google" id="ProtNLM"/>
    </source>
</evidence>
<dbReference type="OrthoDB" id="8894777at2"/>
<dbReference type="Gene3D" id="3.40.50.1820">
    <property type="entry name" value="alpha/beta hydrolase"/>
    <property type="match status" value="1"/>
</dbReference>
<comment type="caution">
    <text evidence="1">The sequence shown here is derived from an EMBL/GenBank/DDBJ whole genome shotgun (WGS) entry which is preliminary data.</text>
</comment>
<gene>
    <name evidence="1" type="ORF">GOACH_18_01040</name>
</gene>
<dbReference type="AlphaFoldDB" id="L7KMB1"/>
<keyword evidence="2" id="KW-1185">Reference proteome</keyword>
<dbReference type="SUPFAM" id="SSF53474">
    <property type="entry name" value="alpha/beta-Hydrolases"/>
    <property type="match status" value="1"/>
</dbReference>
<dbReference type="RefSeq" id="WP_005177083.1">
    <property type="nucleotide sequence ID" value="NZ_BANR01000018.1"/>
</dbReference>
<dbReference type="STRING" id="1220583.GOACH_18_01040"/>
<dbReference type="InterPro" id="IPR029058">
    <property type="entry name" value="AB_hydrolase_fold"/>
</dbReference>
<evidence type="ECO:0000313" key="2">
    <source>
        <dbReference type="Proteomes" id="UP000010988"/>
    </source>
</evidence>
<sequence length="172" mass="18331">MLFIHGAAGYLDDRPLAAAISEALGAELVMPRLPDDDMSVPSWTSSIRPHVDDLSPADMIVAHSFGASMLVTLLRAMSTPPRHATLLAMPNWGPDGWNIAEYDVVGAEPTTSLTMHHCRDDDVVPYSHLTLNSRVLPSAQAHLHDSGGHQCIGLAGVIAAGVRGQHRAGESE</sequence>
<evidence type="ECO:0000313" key="1">
    <source>
        <dbReference type="EMBL" id="GAC49980.1"/>
    </source>
</evidence>
<dbReference type="eggNOG" id="COG1075">
    <property type="taxonomic scope" value="Bacteria"/>
</dbReference>
<name>L7KMB1_9ACTN</name>
<protein>
    <recommendedName>
        <fullName evidence="3">Alpha/beta hydrolase</fullName>
    </recommendedName>
</protein>